<dbReference type="EC" id="2.4.-.-" evidence="2"/>
<keyword evidence="2" id="KW-0328">Glycosyltransferase</keyword>
<dbReference type="SUPFAM" id="SSF53756">
    <property type="entry name" value="UDP-Glycosyltransferase/glycogen phosphorylase"/>
    <property type="match status" value="1"/>
</dbReference>
<dbReference type="PANTHER" id="PTHR45947:SF3">
    <property type="entry name" value="SULFOQUINOVOSYL TRANSFERASE SQD2"/>
    <property type="match status" value="1"/>
</dbReference>
<feature type="domain" description="Glycosyl transferase family 1" evidence="1">
    <location>
        <begin position="166"/>
        <end position="299"/>
    </location>
</feature>
<dbReference type="Proteomes" id="UP001281656">
    <property type="component" value="Unassembled WGS sequence"/>
</dbReference>
<evidence type="ECO:0000313" key="3">
    <source>
        <dbReference type="Proteomes" id="UP001281656"/>
    </source>
</evidence>
<keyword evidence="2" id="KW-0808">Transferase</keyword>
<evidence type="ECO:0000259" key="1">
    <source>
        <dbReference type="Pfam" id="PF00534"/>
    </source>
</evidence>
<dbReference type="InterPro" id="IPR001296">
    <property type="entry name" value="Glyco_trans_1"/>
</dbReference>
<dbReference type="GO" id="GO:0016757">
    <property type="term" value="F:glycosyltransferase activity"/>
    <property type="evidence" value="ECO:0007669"/>
    <property type="project" value="UniProtKB-KW"/>
</dbReference>
<dbReference type="Pfam" id="PF00534">
    <property type="entry name" value="Glycos_transf_1"/>
    <property type="match status" value="1"/>
</dbReference>
<sequence>MKILLCVRGDYYRNFAGDSVQVIKTAEHLKKMGVSVEINNGHIVDYSGYDIVHLFNLTMIGETYKYFKIAKSYKKNIVLSSVYWDFKKYYNHINDLESIKLWDRCKVYRTEILRGCKMVFPNSKAEGELIQKEFGGWVPCTVVYNGVEVENDDVPLYNFKGRHNLNNYVLCVGTIDKRKNQLLLAKVCSDLGAQLVLVGNIGDKNYFNECMKFKNVVYLGFMDNYNVYNAYRFAKLHVLPSFLETPGLSSLEAAASGCNIVSTIEGCAEEYFKKMALYCNPYDIDSVYESVRLGMKQNKNCSLKSYVTENYNWDKCIKVLYESYLKIGGN</sequence>
<evidence type="ECO:0000313" key="2">
    <source>
        <dbReference type="EMBL" id="MDW8801299.1"/>
    </source>
</evidence>
<protein>
    <submittedName>
        <fullName evidence="2">Glycosyltransferase</fullName>
        <ecNumber evidence="2">2.4.-.-</ecNumber>
    </submittedName>
</protein>
<accession>A0ABU4JTN7</accession>
<dbReference type="RefSeq" id="WP_318797923.1">
    <property type="nucleotide sequence ID" value="NZ_JARUJP010000008.1"/>
</dbReference>
<comment type="caution">
    <text evidence="2">The sequence shown here is derived from an EMBL/GenBank/DDBJ whole genome shotgun (WGS) entry which is preliminary data.</text>
</comment>
<keyword evidence="3" id="KW-1185">Reference proteome</keyword>
<gene>
    <name evidence="2" type="ORF">P8V03_09045</name>
</gene>
<reference evidence="2 3" key="1">
    <citation type="submission" date="2023-04" db="EMBL/GenBank/DDBJ databases">
        <title>Clostridium tannerae sp. nov., isolated from the fecal material of an alpaca.</title>
        <authorList>
            <person name="Miller S."/>
            <person name="Hendry M."/>
            <person name="King J."/>
            <person name="Sankaranarayanan K."/>
            <person name="Lawson P.A."/>
        </authorList>
    </citation>
    <scope>NUCLEOTIDE SEQUENCE [LARGE SCALE GENOMIC DNA]</scope>
    <source>
        <strain evidence="2 3">A1-XYC3</strain>
    </source>
</reference>
<proteinExistence type="predicted"/>
<dbReference type="CDD" id="cd03801">
    <property type="entry name" value="GT4_PimA-like"/>
    <property type="match status" value="1"/>
</dbReference>
<dbReference type="PANTHER" id="PTHR45947">
    <property type="entry name" value="SULFOQUINOVOSYL TRANSFERASE SQD2"/>
    <property type="match status" value="1"/>
</dbReference>
<dbReference type="Gene3D" id="3.40.50.2000">
    <property type="entry name" value="Glycogen Phosphorylase B"/>
    <property type="match status" value="2"/>
</dbReference>
<organism evidence="2 3">
    <name type="scientific">Clostridium tanneri</name>
    <dbReference type="NCBI Taxonomy" id="3037988"/>
    <lineage>
        <taxon>Bacteria</taxon>
        <taxon>Bacillati</taxon>
        <taxon>Bacillota</taxon>
        <taxon>Clostridia</taxon>
        <taxon>Eubacteriales</taxon>
        <taxon>Clostridiaceae</taxon>
        <taxon>Clostridium</taxon>
    </lineage>
</organism>
<name>A0ABU4JTN7_9CLOT</name>
<dbReference type="InterPro" id="IPR050194">
    <property type="entry name" value="Glycosyltransferase_grp1"/>
</dbReference>
<dbReference type="EMBL" id="JARUJP010000008">
    <property type="protein sequence ID" value="MDW8801299.1"/>
    <property type="molecule type" value="Genomic_DNA"/>
</dbReference>